<keyword evidence="7 11" id="KW-1133">Transmembrane helix</keyword>
<evidence type="ECO:0000256" key="7">
    <source>
        <dbReference type="ARBA" id="ARBA00022989"/>
    </source>
</evidence>
<dbReference type="FunFam" id="3.80.10.10:FF:001164">
    <property type="entry name" value="GH01279p"/>
    <property type="match status" value="1"/>
</dbReference>
<evidence type="ECO:0000256" key="6">
    <source>
        <dbReference type="ARBA" id="ARBA00022737"/>
    </source>
</evidence>
<keyword evidence="9" id="KW-0675">Receptor</keyword>
<dbReference type="Pfam" id="PF13855">
    <property type="entry name" value="LRR_8"/>
    <property type="match status" value="2"/>
</dbReference>
<protein>
    <recommendedName>
        <fullName evidence="13">TIR domain-containing protein</fullName>
    </recommendedName>
</protein>
<dbReference type="InterPro" id="IPR035897">
    <property type="entry name" value="Toll_tir_struct_dom_sf"/>
</dbReference>
<evidence type="ECO:0000256" key="9">
    <source>
        <dbReference type="ARBA" id="ARBA00023170"/>
    </source>
</evidence>
<dbReference type="PROSITE" id="PS51450">
    <property type="entry name" value="LRR"/>
    <property type="match status" value="4"/>
</dbReference>
<dbReference type="SUPFAM" id="SSF52058">
    <property type="entry name" value="L domain-like"/>
    <property type="match status" value="3"/>
</dbReference>
<dbReference type="PROSITE" id="PS50104">
    <property type="entry name" value="TIR"/>
    <property type="match status" value="1"/>
</dbReference>
<dbReference type="InterPro" id="IPR000483">
    <property type="entry name" value="Cys-rich_flank_reg_C"/>
</dbReference>
<dbReference type="PRINTS" id="PR01537">
    <property type="entry name" value="INTRLKN1R1F"/>
</dbReference>
<keyword evidence="5 12" id="KW-0732">Signal</keyword>
<dbReference type="AlphaFoldDB" id="U5EVX5"/>
<dbReference type="SMART" id="SM00364">
    <property type="entry name" value="LRR_BAC"/>
    <property type="match status" value="6"/>
</dbReference>
<dbReference type="Pfam" id="PF01582">
    <property type="entry name" value="TIR"/>
    <property type="match status" value="1"/>
</dbReference>
<dbReference type="SMART" id="SM00255">
    <property type="entry name" value="TIR"/>
    <property type="match status" value="1"/>
</dbReference>
<accession>U5EVX5</accession>
<evidence type="ECO:0000256" key="4">
    <source>
        <dbReference type="ARBA" id="ARBA00022692"/>
    </source>
</evidence>
<name>U5EVX5_9DIPT</name>
<sequence length="1104" mass="126113">MESKILLSVISCAILLATIVQCYPQFEYRQPPSFMCPTEILQSSKCGCTFAIQEIEIQCPIIESRISVRLTQGSYARVECDHAQDDDFNLIPQLDFKDIPAVQIRRCPLPRRKTIKDITDRLGIKKVTGLWFQSNNIDLGNSLYRQHFKGLTDLQRLVLSSNAISELPADLFNEMKNLSWLELRANKVHLPPDVFNELRNLTVLELGYNKIENTEPGLFKNLHKLNHLNLWGNKLQNLTKLSFEGASGVTELDLSANEIETFNPDVFELLTKLENINLNANHFKELPEGLFEHNKNLSRFKLINNRVQMKSLPSGLFANLTNLDIVQLQCELEVLPENTFEGSYNIRNLTLAQNNISSLAGNVFAHQEKLMDLDLSDNQLSELDDNLFRSTVDLIVLRLSNNHIYNLSANLLGNLKFLRELYLNDNNLHHIDENAFIQQKSLSTLYLQNNFLTLNDHIQHDEILFDDLASGSTSFQYLSDLRILNLRNNRITDMSAVFLINNLKVENVDLSYNNISIINYSNLQILPSGATVNLSHNNIFEINMSALEASAEIQEFAPQVIPAKIYFDHNPLYCNCVIYSFVRYLHNDLNPSVYKLLDLKAENLKCHGPNELANRFVTNLKTNELLCPLDSPQTKIRKCPLNCNCMVRPVDLALIVNCSNLQLSVIPKLPSASGLGLQFIELHVENNNLTKLPLVIGGIGSTTYSQVREIYAQNNSIEKLTAQHLPPNLRILQLENNNLKTMNKSVIEYWNQSRTLESISLSGNPWECKCESLDIFMYIREKFRMISDFNHIKCSDGIKFEVLTKSDLCTHKQVWITAICVTIAILALLIGTLIALYYKYQHEIKVWLYANNLCLFWITEKELDENKIYDAFISYSHKDEDFVTEHLIPTLEKDPYAFKTCWHDRDWVPGEFISVQIAKSVEESKRTIIVLSKNFIESEWGRLEFRTAHESAFNEGRSRVIVIIYGDIGNVDNLDPELKAYLKTNTYVKWGDPWFWKKLIYAMPHSEYTKGLKKNSIKTSVDDKLELIKPIPVTPPPLTTPPAEISISNGILPQFINHTNPSSVTNHYQNGKLPNGITKLPNGYTNGHINNAFVINTNAKQSDV</sequence>
<evidence type="ECO:0000313" key="14">
    <source>
        <dbReference type="EMBL" id="JAB58188.1"/>
    </source>
</evidence>
<keyword evidence="10" id="KW-0325">Glycoprotein</keyword>
<dbReference type="Pfam" id="PF13306">
    <property type="entry name" value="LRR_5"/>
    <property type="match status" value="1"/>
</dbReference>
<dbReference type="Gene3D" id="3.80.10.10">
    <property type="entry name" value="Ribonuclease Inhibitor"/>
    <property type="match status" value="3"/>
</dbReference>
<organism evidence="14">
    <name type="scientific">Corethrella appendiculata</name>
    <dbReference type="NCBI Taxonomy" id="1370023"/>
    <lineage>
        <taxon>Eukaryota</taxon>
        <taxon>Metazoa</taxon>
        <taxon>Ecdysozoa</taxon>
        <taxon>Arthropoda</taxon>
        <taxon>Hexapoda</taxon>
        <taxon>Insecta</taxon>
        <taxon>Pterygota</taxon>
        <taxon>Neoptera</taxon>
        <taxon>Endopterygota</taxon>
        <taxon>Diptera</taxon>
        <taxon>Nematocera</taxon>
        <taxon>Culicoidea</taxon>
        <taxon>Chaoboridae</taxon>
        <taxon>Corethrella</taxon>
    </lineage>
</organism>
<keyword evidence="6" id="KW-0677">Repeat</keyword>
<dbReference type="SMART" id="SM00082">
    <property type="entry name" value="LRRCT"/>
    <property type="match status" value="2"/>
</dbReference>
<evidence type="ECO:0000256" key="3">
    <source>
        <dbReference type="ARBA" id="ARBA00022614"/>
    </source>
</evidence>
<feature type="signal peptide" evidence="12">
    <location>
        <begin position="1"/>
        <end position="22"/>
    </location>
</feature>
<proteinExistence type="evidence at transcript level"/>
<comment type="subcellular location">
    <subcellularLocation>
        <location evidence="1">Membrane</location>
        <topology evidence="1">Single-pass type I membrane protein</topology>
    </subcellularLocation>
</comment>
<evidence type="ECO:0000256" key="5">
    <source>
        <dbReference type="ARBA" id="ARBA00022729"/>
    </source>
</evidence>
<dbReference type="EMBL" id="GANO01001683">
    <property type="protein sequence ID" value="JAB58188.1"/>
    <property type="molecule type" value="mRNA"/>
</dbReference>
<dbReference type="SUPFAM" id="SSF52200">
    <property type="entry name" value="Toll/Interleukin receptor TIR domain"/>
    <property type="match status" value="1"/>
</dbReference>
<dbReference type="InterPro" id="IPR001611">
    <property type="entry name" value="Leu-rich_rpt"/>
</dbReference>
<evidence type="ECO:0000256" key="2">
    <source>
        <dbReference type="ARBA" id="ARBA00009634"/>
    </source>
</evidence>
<dbReference type="SMART" id="SM00369">
    <property type="entry name" value="LRR_TYP"/>
    <property type="match status" value="13"/>
</dbReference>
<keyword evidence="4 11" id="KW-0812">Transmembrane</keyword>
<dbReference type="GO" id="GO:0007165">
    <property type="term" value="P:signal transduction"/>
    <property type="evidence" value="ECO:0007669"/>
    <property type="project" value="InterPro"/>
</dbReference>
<evidence type="ECO:0000256" key="10">
    <source>
        <dbReference type="ARBA" id="ARBA00023180"/>
    </source>
</evidence>
<feature type="chain" id="PRO_5004659920" description="TIR domain-containing protein" evidence="12">
    <location>
        <begin position="23"/>
        <end position="1104"/>
    </location>
</feature>
<dbReference type="GO" id="GO:0005886">
    <property type="term" value="C:plasma membrane"/>
    <property type="evidence" value="ECO:0007669"/>
    <property type="project" value="TreeGrafter"/>
</dbReference>
<keyword evidence="8 11" id="KW-0472">Membrane</keyword>
<evidence type="ECO:0000256" key="12">
    <source>
        <dbReference type="SAM" id="SignalP"/>
    </source>
</evidence>
<comment type="similarity">
    <text evidence="2">Belongs to the Toll-like receptor family.</text>
</comment>
<dbReference type="PANTHER" id="PTHR24365:SF541">
    <property type="entry name" value="PROTEIN TOLL-RELATED"/>
    <property type="match status" value="1"/>
</dbReference>
<dbReference type="PANTHER" id="PTHR24365">
    <property type="entry name" value="TOLL-LIKE RECEPTOR"/>
    <property type="match status" value="1"/>
</dbReference>
<feature type="domain" description="TIR" evidence="13">
    <location>
        <begin position="867"/>
        <end position="1003"/>
    </location>
</feature>
<evidence type="ECO:0000256" key="1">
    <source>
        <dbReference type="ARBA" id="ARBA00004479"/>
    </source>
</evidence>
<dbReference type="InterPro" id="IPR000157">
    <property type="entry name" value="TIR_dom"/>
</dbReference>
<dbReference type="SMART" id="SM00365">
    <property type="entry name" value="LRR_SD22"/>
    <property type="match status" value="6"/>
</dbReference>
<evidence type="ECO:0000256" key="11">
    <source>
        <dbReference type="SAM" id="Phobius"/>
    </source>
</evidence>
<dbReference type="FunFam" id="3.40.50.10140:FF:000020">
    <property type="entry name" value="Blast:Protein toll"/>
    <property type="match status" value="1"/>
</dbReference>
<reference evidence="14" key="1">
    <citation type="journal article" date="2014" name="Insect Biochem. Mol. Biol.">
        <title>An insight into the sialome of the frog biting fly, Corethrella appendiculata.</title>
        <authorList>
            <person name="Ribeiro J.M.C."/>
            <person name="Chagas A.C."/>
            <person name="Pham V.M."/>
            <person name="Lounibos L.P."/>
            <person name="Calvo E."/>
        </authorList>
    </citation>
    <scope>NUCLEOTIDE SEQUENCE</scope>
    <source>
        <tissue evidence="14">Salivary glands</tissue>
    </source>
</reference>
<dbReference type="InterPro" id="IPR003591">
    <property type="entry name" value="Leu-rich_rpt_typical-subtyp"/>
</dbReference>
<evidence type="ECO:0000259" key="13">
    <source>
        <dbReference type="PROSITE" id="PS50104"/>
    </source>
</evidence>
<feature type="transmembrane region" description="Helical" evidence="11">
    <location>
        <begin position="814"/>
        <end position="838"/>
    </location>
</feature>
<keyword evidence="3" id="KW-0433">Leucine-rich repeat</keyword>
<dbReference type="InterPro" id="IPR026906">
    <property type="entry name" value="LRR_5"/>
</dbReference>
<dbReference type="Gene3D" id="3.40.50.10140">
    <property type="entry name" value="Toll/interleukin-1 receptor homology (TIR) domain"/>
    <property type="match status" value="1"/>
</dbReference>
<evidence type="ECO:0000256" key="8">
    <source>
        <dbReference type="ARBA" id="ARBA00023136"/>
    </source>
</evidence>
<dbReference type="GO" id="GO:0038023">
    <property type="term" value="F:signaling receptor activity"/>
    <property type="evidence" value="ECO:0007669"/>
    <property type="project" value="TreeGrafter"/>
</dbReference>
<dbReference type="InterPro" id="IPR032675">
    <property type="entry name" value="LRR_dom_sf"/>
</dbReference>